<dbReference type="Proteomes" id="UP001201163">
    <property type="component" value="Unassembled WGS sequence"/>
</dbReference>
<reference evidence="1" key="1">
    <citation type="submission" date="2022-01" db="EMBL/GenBank/DDBJ databases">
        <title>Comparative genomics reveals a dynamic genome evolution in the ectomycorrhizal milk-cap (Lactarius) mushrooms.</title>
        <authorList>
            <consortium name="DOE Joint Genome Institute"/>
            <person name="Lebreton A."/>
            <person name="Tang N."/>
            <person name="Kuo A."/>
            <person name="LaButti K."/>
            <person name="Drula E."/>
            <person name="Barry K."/>
            <person name="Clum A."/>
            <person name="Lipzen A."/>
            <person name="Mousain D."/>
            <person name="Ng V."/>
            <person name="Wang R."/>
            <person name="Wang X."/>
            <person name="Dai Y."/>
            <person name="Henrissat B."/>
            <person name="Grigoriev I.V."/>
            <person name="Guerin-Laguette A."/>
            <person name="Yu F."/>
            <person name="Martin F.M."/>
        </authorList>
    </citation>
    <scope>NUCLEOTIDE SEQUENCE</scope>
    <source>
        <strain evidence="1">QP</strain>
    </source>
</reference>
<evidence type="ECO:0000313" key="2">
    <source>
        <dbReference type="Proteomes" id="UP001201163"/>
    </source>
</evidence>
<evidence type="ECO:0000313" key="1">
    <source>
        <dbReference type="EMBL" id="KAH8993465.1"/>
    </source>
</evidence>
<proteinExistence type="predicted"/>
<dbReference type="EMBL" id="JAKELL010000018">
    <property type="protein sequence ID" value="KAH8993465.1"/>
    <property type="molecule type" value="Genomic_DNA"/>
</dbReference>
<gene>
    <name evidence="1" type="ORF">EDB92DRAFT_1796364</name>
</gene>
<name>A0AAD4LJX9_9AGAM</name>
<keyword evidence="2" id="KW-1185">Reference proteome</keyword>
<organism evidence="1 2">
    <name type="scientific">Lactarius akahatsu</name>
    <dbReference type="NCBI Taxonomy" id="416441"/>
    <lineage>
        <taxon>Eukaryota</taxon>
        <taxon>Fungi</taxon>
        <taxon>Dikarya</taxon>
        <taxon>Basidiomycota</taxon>
        <taxon>Agaricomycotina</taxon>
        <taxon>Agaricomycetes</taxon>
        <taxon>Russulales</taxon>
        <taxon>Russulaceae</taxon>
        <taxon>Lactarius</taxon>
    </lineage>
</organism>
<accession>A0AAD4LJX9</accession>
<protein>
    <recommendedName>
        <fullName evidence="3">Mediator of RNA polymerase II transcription subunit 1</fullName>
    </recommendedName>
</protein>
<sequence>MAESSAIPPTLLSAIQETSMPDNIQTSGLHPFSSSSDKTIAFLHSLLDTTARVAHSVTLHSTTAVNDSRTVSLLREQSTGQHLLHLSRTQVAKSISAAQERRRSDTWYDGPSDDSSTLARISAWSSAVGMQAFPEAAAGTLVLGGKVLVLDVALIPEPTVHASYAGSAEGRDSPTMDAFFSRLVSGVSKGGDGRRLRDALGYLMRLDELASHEGNGGARWFSEVDVLAKELAKFTQAEAAFLTQVTRSSSAPLDVLLLRGHALSLPYLHSPTLCFLVYLSPRAYLSLQRSAPATTSSQTQPPISDIPSTHLYNCLGGDHPPIGVTRATLTLVPLSALPHTPPPSADPLLSGRPSFPLAPNAIGFSYDFPLPVGPDTGKYGWVLGFGAGIVISQSRMLEIARTVQPQELSYPGTGPSLSFMTGSWVDMLLNSEGALSSERYTATYVSPTNMHPPLRLTLTAPDEPGFLLERVQVYNMQEAWAVLEIVREQCWLNEVLNGIAWMPEVVAGPPVLGDSPEAEATEEELRALLSGTYTPLSIPVNVYVAPAAVVLTFPERPPMPGMVSISVLLNGPAGATVEVQGAMGADVQMATLEEAVRRGGALGLPGRVWAASQAAP</sequence>
<dbReference type="AlphaFoldDB" id="A0AAD4LJX9"/>
<evidence type="ECO:0008006" key="3">
    <source>
        <dbReference type="Google" id="ProtNLM"/>
    </source>
</evidence>
<comment type="caution">
    <text evidence="1">The sequence shown here is derived from an EMBL/GenBank/DDBJ whole genome shotgun (WGS) entry which is preliminary data.</text>
</comment>